<keyword evidence="4" id="KW-1185">Reference proteome</keyword>
<evidence type="ECO:0000313" key="5">
    <source>
        <dbReference type="Proteomes" id="UP000254040"/>
    </source>
</evidence>
<feature type="transmembrane region" description="Helical" evidence="1">
    <location>
        <begin position="338"/>
        <end position="359"/>
    </location>
</feature>
<evidence type="ECO:0000256" key="1">
    <source>
        <dbReference type="SAM" id="Phobius"/>
    </source>
</evidence>
<feature type="transmembrane region" description="Helical" evidence="1">
    <location>
        <begin position="287"/>
        <end position="306"/>
    </location>
</feature>
<proteinExistence type="predicted"/>
<accession>A0A378JYE0</accession>
<feature type="transmembrane region" description="Helical" evidence="1">
    <location>
        <begin position="206"/>
        <end position="237"/>
    </location>
</feature>
<dbReference type="AlphaFoldDB" id="A0A378JYE0"/>
<dbReference type="STRING" id="39962.Lmor_2847"/>
<evidence type="ECO:0000313" key="4">
    <source>
        <dbReference type="Proteomes" id="UP000054985"/>
    </source>
</evidence>
<keyword evidence="1" id="KW-0472">Membrane</keyword>
<dbReference type="Proteomes" id="UP000054985">
    <property type="component" value="Unassembled WGS sequence"/>
</dbReference>
<keyword evidence="1" id="KW-0812">Transmembrane</keyword>
<feature type="transmembrane region" description="Helical" evidence="1">
    <location>
        <begin position="365"/>
        <end position="384"/>
    </location>
</feature>
<sequence length="576" mass="66945">MKAHNLNMIYMLIMGLFISMFLNQDRIIRVFYNDEIKHAVPIASSRSYLGDEYHYYAEASESLKIGLISKDKVYSTNNVLFGSLFVSGIVNYVCHTLIPSSDISVLLSLIIQAMFLVVSTMVVIKVIGNFNQKNSVWWVGFWAAIALILYEYFMLNSYYGAIHLRPLLSFYPNVLRIVNPQMGWAYGLFYISLLFIYLNKITPVRFVILCLMSLVFCFFSPSLCLMMLLAMAFIFLINLCFLRSIDYSFLTFSAFLLISFLFNYYQLYNFQHSPKGMEIATGVVKNLVFKPHYFIFMLLLIPLRLFYKGKEFIFLASLLISSVVIGSLCESIHLGERLWVRGGGYWVWILIIILLGPTFKKRINNVAVPVVGLLLISIWSFFLLPHHFDKQYGYISQDKWVVLDWINRHAPKNSIIASDDLEFSFLLPIYTRAQPFVPLFSYSKYSAEETVKRFYYILGLYGSKNKVQKHLNEFTLENNIKNIQAVTDGHEMDDTSFLQNAFFNHLIYYPFTTFSKNAFSSVENMKSFYSILNNWQSDDYSGDKHYDFLIRKIDSSSISESHKVVFKSNAYFIEKI</sequence>
<dbReference type="EMBL" id="LNYN01000042">
    <property type="protein sequence ID" value="KTD30740.1"/>
    <property type="molecule type" value="Genomic_DNA"/>
</dbReference>
<evidence type="ECO:0000313" key="3">
    <source>
        <dbReference type="EMBL" id="STX63436.1"/>
    </source>
</evidence>
<protein>
    <submittedName>
        <fullName evidence="3">Uncharacterized protein</fullName>
    </submittedName>
</protein>
<feature type="transmembrane region" description="Helical" evidence="1">
    <location>
        <begin position="312"/>
        <end position="329"/>
    </location>
</feature>
<dbReference type="EMBL" id="UGOG01000001">
    <property type="protein sequence ID" value="STX63436.1"/>
    <property type="molecule type" value="Genomic_DNA"/>
</dbReference>
<gene>
    <name evidence="2" type="ORF">Lmor_2847</name>
    <name evidence="3" type="ORF">NCTC12239_02381</name>
</gene>
<feature type="transmembrane region" description="Helical" evidence="1">
    <location>
        <begin position="104"/>
        <end position="124"/>
    </location>
</feature>
<reference evidence="2 4" key="1">
    <citation type="submission" date="2015-11" db="EMBL/GenBank/DDBJ databases">
        <title>Genomic analysis of 38 Legionella species identifies large and diverse effector repertoires.</title>
        <authorList>
            <person name="Burstein D."/>
            <person name="Amaro F."/>
            <person name="Zusman T."/>
            <person name="Lifshitz Z."/>
            <person name="Cohen O."/>
            <person name="Gilbert J.A."/>
            <person name="Pupko T."/>
            <person name="Shuman H.A."/>
            <person name="Segal G."/>
        </authorList>
    </citation>
    <scope>NUCLEOTIDE SEQUENCE [LARGE SCALE GENOMIC DNA]</scope>
    <source>
        <strain evidence="2 4">ATCC 43877</strain>
    </source>
</reference>
<name>A0A378JYE0_9GAMM</name>
<dbReference type="Proteomes" id="UP000254040">
    <property type="component" value="Unassembled WGS sequence"/>
</dbReference>
<reference evidence="3 5" key="2">
    <citation type="submission" date="2018-06" db="EMBL/GenBank/DDBJ databases">
        <authorList>
            <consortium name="Pathogen Informatics"/>
            <person name="Doyle S."/>
        </authorList>
    </citation>
    <scope>NUCLEOTIDE SEQUENCE [LARGE SCALE GENOMIC DNA]</scope>
    <source>
        <strain evidence="3 5">NCTC12239</strain>
    </source>
</reference>
<feature type="transmembrane region" description="Helical" evidence="1">
    <location>
        <begin position="136"/>
        <end position="161"/>
    </location>
</feature>
<feature type="transmembrane region" description="Helical" evidence="1">
    <location>
        <begin position="249"/>
        <end position="267"/>
    </location>
</feature>
<feature type="transmembrane region" description="Helical" evidence="1">
    <location>
        <begin position="181"/>
        <end position="199"/>
    </location>
</feature>
<feature type="transmembrane region" description="Helical" evidence="1">
    <location>
        <begin position="6"/>
        <end position="23"/>
    </location>
</feature>
<keyword evidence="1" id="KW-1133">Transmembrane helix</keyword>
<dbReference type="RefSeq" id="WP_028385070.1">
    <property type="nucleotide sequence ID" value="NZ_CAAAJG010000008.1"/>
</dbReference>
<organism evidence="3 5">
    <name type="scientific">Legionella moravica</name>
    <dbReference type="NCBI Taxonomy" id="39962"/>
    <lineage>
        <taxon>Bacteria</taxon>
        <taxon>Pseudomonadati</taxon>
        <taxon>Pseudomonadota</taxon>
        <taxon>Gammaproteobacteria</taxon>
        <taxon>Legionellales</taxon>
        <taxon>Legionellaceae</taxon>
        <taxon>Legionella</taxon>
    </lineage>
</organism>
<feature type="transmembrane region" description="Helical" evidence="1">
    <location>
        <begin position="79"/>
        <end position="98"/>
    </location>
</feature>
<evidence type="ECO:0000313" key="2">
    <source>
        <dbReference type="EMBL" id="KTD30740.1"/>
    </source>
</evidence>